<dbReference type="Gene3D" id="1.20.1600.10">
    <property type="entry name" value="Outer membrane efflux proteins (OEP)"/>
    <property type="match status" value="1"/>
</dbReference>
<accession>A0A4R3VF48</accession>
<feature type="chain" id="PRO_5020617949" evidence="1">
    <location>
        <begin position="23"/>
        <end position="410"/>
    </location>
</feature>
<sequence>MSTILLRAAALAAALLPTLAAAEPLSFDHALSLAAQRSEAARAGRAAATSAAELAQAAGQLPDPMLRAGIDNLPATGPDRFSTTREPMTMKRIGISQEWLSAAKRAAREHAARATLEREAVQAHAAEADARLQVALAYLDAWYAGEALKLTAQTEDRLNEEQATAQARLAAAASGSVEVLQLAAASGVAADESEEARQQQAAAMVGLSRWVGFLPDGLAAPPALAPPAEPDYLQRHPAVVALRREVDAAREAAAVAASERRPNWTWELSYGQRNGNADLFSVGVSIPLQIAPGQRQDRETAARLALVDKAEAELAEAARAAAADYQALASDASRLQQRIDRYRSTVALPTRQRSAAALAAYRSNQLPLSMLFEARRAEVDVQRKLLALQRDLARAQAQLSFKPLLPGDAR</sequence>
<reference evidence="2 3" key="1">
    <citation type="submission" date="2019-03" db="EMBL/GenBank/DDBJ databases">
        <title>Genomic Encyclopedia of Type Strains, Phase IV (KMG-IV): sequencing the most valuable type-strain genomes for metagenomic binning, comparative biology and taxonomic classification.</title>
        <authorList>
            <person name="Goeker M."/>
        </authorList>
    </citation>
    <scope>NUCLEOTIDE SEQUENCE [LARGE SCALE GENOMIC DNA]</scope>
    <source>
        <strain evidence="2 3">DSM 654</strain>
    </source>
</reference>
<dbReference type="Proteomes" id="UP000295110">
    <property type="component" value="Unassembled WGS sequence"/>
</dbReference>
<dbReference type="SUPFAM" id="SSF56954">
    <property type="entry name" value="Outer membrane efflux proteins (OEP)"/>
    <property type="match status" value="1"/>
</dbReference>
<dbReference type="PANTHER" id="PTHR30203">
    <property type="entry name" value="OUTER MEMBRANE CATION EFFLUX PROTEIN"/>
    <property type="match status" value="1"/>
</dbReference>
<comment type="caution">
    <text evidence="2">The sequence shown here is derived from an EMBL/GenBank/DDBJ whole genome shotgun (WGS) entry which is preliminary data.</text>
</comment>
<dbReference type="RefSeq" id="WP_132570206.1">
    <property type="nucleotide sequence ID" value="NZ_CBCSGL010000001.1"/>
</dbReference>
<evidence type="ECO:0000313" key="3">
    <source>
        <dbReference type="Proteomes" id="UP000295110"/>
    </source>
</evidence>
<dbReference type="PANTHER" id="PTHR30203:SF24">
    <property type="entry name" value="BLR4935 PROTEIN"/>
    <property type="match status" value="1"/>
</dbReference>
<dbReference type="OrthoDB" id="9769048at2"/>
<evidence type="ECO:0000256" key="1">
    <source>
        <dbReference type="SAM" id="SignalP"/>
    </source>
</evidence>
<gene>
    <name evidence="2" type="ORF">EV671_100497</name>
</gene>
<feature type="signal peptide" evidence="1">
    <location>
        <begin position="1"/>
        <end position="22"/>
    </location>
</feature>
<dbReference type="GO" id="GO:0015562">
    <property type="term" value="F:efflux transmembrane transporter activity"/>
    <property type="evidence" value="ECO:0007669"/>
    <property type="project" value="InterPro"/>
</dbReference>
<evidence type="ECO:0000313" key="2">
    <source>
        <dbReference type="EMBL" id="TCV02324.1"/>
    </source>
</evidence>
<dbReference type="InterPro" id="IPR010131">
    <property type="entry name" value="MdtP/NodT-like"/>
</dbReference>
<protein>
    <submittedName>
        <fullName evidence="2">Outer membrane protein TolC</fullName>
    </submittedName>
</protein>
<name>A0A4R3VF48_ROSSA</name>
<keyword evidence="3" id="KW-1185">Reference proteome</keyword>
<keyword evidence="1" id="KW-0732">Signal</keyword>
<proteinExistence type="predicted"/>
<dbReference type="EMBL" id="SMBU01000004">
    <property type="protein sequence ID" value="TCV02324.1"/>
    <property type="molecule type" value="Genomic_DNA"/>
</dbReference>
<organism evidence="2 3">
    <name type="scientific">Roseateles saccharophilus</name>
    <name type="common">Pseudomonas saccharophila</name>
    <dbReference type="NCBI Taxonomy" id="304"/>
    <lineage>
        <taxon>Bacteria</taxon>
        <taxon>Pseudomonadati</taxon>
        <taxon>Pseudomonadota</taxon>
        <taxon>Betaproteobacteria</taxon>
        <taxon>Burkholderiales</taxon>
        <taxon>Sphaerotilaceae</taxon>
        <taxon>Roseateles</taxon>
    </lineage>
</organism>
<dbReference type="AlphaFoldDB" id="A0A4R3VF48"/>